<evidence type="ECO:0000313" key="4">
    <source>
        <dbReference type="Proteomes" id="UP001056384"/>
    </source>
</evidence>
<feature type="compositionally biased region" description="Basic and acidic residues" evidence="1">
    <location>
        <begin position="125"/>
        <end position="145"/>
    </location>
</feature>
<gene>
    <name evidence="3" type="ORF">Slin15195_G114510</name>
</gene>
<feature type="region of interest" description="Disordered" evidence="1">
    <location>
        <begin position="125"/>
        <end position="161"/>
    </location>
</feature>
<name>A0A9Q9AY53_9PEZI</name>
<protein>
    <submittedName>
        <fullName evidence="3">Uncharacterized protein</fullName>
    </submittedName>
</protein>
<evidence type="ECO:0000256" key="2">
    <source>
        <dbReference type="SAM" id="SignalP"/>
    </source>
</evidence>
<feature type="compositionally biased region" description="Basic and acidic residues" evidence="1">
    <location>
        <begin position="196"/>
        <end position="216"/>
    </location>
</feature>
<accession>A0A9Q9AY53</accession>
<keyword evidence="4" id="KW-1185">Reference proteome</keyword>
<keyword evidence="2" id="KW-0732">Signal</keyword>
<evidence type="ECO:0000313" key="3">
    <source>
        <dbReference type="EMBL" id="USW58132.1"/>
    </source>
</evidence>
<feature type="chain" id="PRO_5040468533" evidence="2">
    <location>
        <begin position="19"/>
        <end position="222"/>
    </location>
</feature>
<sequence>MRVTSSSLLAICVATSNALPALSPERRSLGVDAPRKLPEIDPSIPGCANTAFIDIWPPSKAELRCRGFKFDENNKIKPHVATEKRQPFLVGDRLPPIDESIPGCKDTAFIDIYPPSKAEMRCRGVSIGDDKKTPPVQDKRDPSIKDKRKQPWQVGDQLPPVDETIPGCKDVAFIDIYPPSEAELRCRGISVNGEQQKSEKETEKEDPKKITSREASRGGLSI</sequence>
<feature type="signal peptide" evidence="2">
    <location>
        <begin position="1"/>
        <end position="18"/>
    </location>
</feature>
<proteinExistence type="predicted"/>
<dbReference type="AlphaFoldDB" id="A0A9Q9AY53"/>
<reference evidence="3" key="1">
    <citation type="submission" date="2022-06" db="EMBL/GenBank/DDBJ databases">
        <title>Complete genome sequences of two strains of the flax pathogen Septoria linicola.</title>
        <authorList>
            <person name="Lapalu N."/>
            <person name="Simon A."/>
            <person name="Demenou B."/>
            <person name="Paumier D."/>
            <person name="Guillot M.-P."/>
            <person name="Gout L."/>
            <person name="Valade R."/>
        </authorList>
    </citation>
    <scope>NUCLEOTIDE SEQUENCE</scope>
    <source>
        <strain evidence="3">SE15195</strain>
    </source>
</reference>
<organism evidence="3 4">
    <name type="scientific">Septoria linicola</name>
    <dbReference type="NCBI Taxonomy" id="215465"/>
    <lineage>
        <taxon>Eukaryota</taxon>
        <taxon>Fungi</taxon>
        <taxon>Dikarya</taxon>
        <taxon>Ascomycota</taxon>
        <taxon>Pezizomycotina</taxon>
        <taxon>Dothideomycetes</taxon>
        <taxon>Dothideomycetidae</taxon>
        <taxon>Mycosphaerellales</taxon>
        <taxon>Mycosphaerellaceae</taxon>
        <taxon>Septoria</taxon>
    </lineage>
</organism>
<dbReference type="EMBL" id="CP099427">
    <property type="protein sequence ID" value="USW58132.1"/>
    <property type="molecule type" value="Genomic_DNA"/>
</dbReference>
<evidence type="ECO:0000256" key="1">
    <source>
        <dbReference type="SAM" id="MobiDB-lite"/>
    </source>
</evidence>
<feature type="region of interest" description="Disordered" evidence="1">
    <location>
        <begin position="187"/>
        <end position="222"/>
    </location>
</feature>
<dbReference type="Proteomes" id="UP001056384">
    <property type="component" value="Chromosome 10"/>
</dbReference>